<comment type="subcellular location">
    <subcellularLocation>
        <location evidence="1">Cell inner membrane</location>
        <topology evidence="1">Multi-pass membrane protein</topology>
    </subcellularLocation>
</comment>
<feature type="transmembrane region" description="Helical" evidence="8">
    <location>
        <begin position="335"/>
        <end position="356"/>
    </location>
</feature>
<name>A0A1F6BMR8_9BACT</name>
<sequence>MAVPETPSKFKNFFSKLESIKLSEKIFFVQQLGIMVKTGISLAVALRTLAEQTSSKRFKRILQDLQAQVEKGSLLSKSLEKYQRTFGELFINMVAAGEASGKLEDVLNQLFIQMKKDHDIVSKVRGAMIYPAVVVVMMVVIGTAMMVYVVPNIAGVFKELNVELPLPTRILIFISDGILNYGLYIVVGLVITITALMMYFRTPNGKKFLHTLILRTPIAGGIVKKINLARFCRTLSSLLKTDIPIVQSFEITSRILGNVIYRKALLEAKEHLKKGISIKQSLDSYKEFFPPVVLQMIAVGEETGALDDILEESAIFYEEDVDRIMNDLPSLIEPLLITVLGVGVGGMAVAVIMPLYSISEAI</sequence>
<dbReference type="AlphaFoldDB" id="A0A1F6BMR8"/>
<dbReference type="FunFam" id="1.20.81.30:FF:000001">
    <property type="entry name" value="Type II secretion system protein F"/>
    <property type="match status" value="2"/>
</dbReference>
<accession>A0A1F6BMR8</accession>
<dbReference type="PANTHER" id="PTHR30012">
    <property type="entry name" value="GENERAL SECRETION PATHWAY PROTEIN"/>
    <property type="match status" value="1"/>
</dbReference>
<evidence type="ECO:0000256" key="1">
    <source>
        <dbReference type="ARBA" id="ARBA00004429"/>
    </source>
</evidence>
<dbReference type="EMBL" id="MFKJ01000029">
    <property type="protein sequence ID" value="OGG38210.1"/>
    <property type="molecule type" value="Genomic_DNA"/>
</dbReference>
<reference evidence="10 11" key="1">
    <citation type="journal article" date="2016" name="Nat. Commun.">
        <title>Thousands of microbial genomes shed light on interconnected biogeochemical processes in an aquifer system.</title>
        <authorList>
            <person name="Anantharaman K."/>
            <person name="Brown C.T."/>
            <person name="Hug L.A."/>
            <person name="Sharon I."/>
            <person name="Castelle C.J."/>
            <person name="Probst A.J."/>
            <person name="Thomas B.C."/>
            <person name="Singh A."/>
            <person name="Wilkins M.J."/>
            <person name="Karaoz U."/>
            <person name="Brodie E.L."/>
            <person name="Williams K.H."/>
            <person name="Hubbard S.S."/>
            <person name="Banfield J.F."/>
        </authorList>
    </citation>
    <scope>NUCLEOTIDE SEQUENCE [LARGE SCALE GENOMIC DNA]</scope>
</reference>
<dbReference type="PRINTS" id="PR00812">
    <property type="entry name" value="BCTERIALGSPF"/>
</dbReference>
<dbReference type="InterPro" id="IPR018076">
    <property type="entry name" value="T2SS_GspF_dom"/>
</dbReference>
<evidence type="ECO:0000256" key="4">
    <source>
        <dbReference type="ARBA" id="ARBA00022519"/>
    </source>
</evidence>
<proteinExistence type="inferred from homology"/>
<dbReference type="Gene3D" id="1.20.81.30">
    <property type="entry name" value="Type II secretion system (T2SS), domain F"/>
    <property type="match status" value="2"/>
</dbReference>
<evidence type="ECO:0000256" key="6">
    <source>
        <dbReference type="ARBA" id="ARBA00022989"/>
    </source>
</evidence>
<evidence type="ECO:0000256" key="7">
    <source>
        <dbReference type="ARBA" id="ARBA00023136"/>
    </source>
</evidence>
<keyword evidence="4" id="KW-0997">Cell inner membrane</keyword>
<feature type="domain" description="Type II secretion system protein GspF" evidence="9">
    <location>
        <begin position="28"/>
        <end position="151"/>
    </location>
</feature>
<evidence type="ECO:0000256" key="3">
    <source>
        <dbReference type="ARBA" id="ARBA00022475"/>
    </source>
</evidence>
<dbReference type="GO" id="GO:0005886">
    <property type="term" value="C:plasma membrane"/>
    <property type="evidence" value="ECO:0007669"/>
    <property type="project" value="UniProtKB-SubCell"/>
</dbReference>
<evidence type="ECO:0000256" key="2">
    <source>
        <dbReference type="ARBA" id="ARBA00005745"/>
    </source>
</evidence>
<feature type="transmembrane region" description="Helical" evidence="8">
    <location>
        <begin position="170"/>
        <end position="200"/>
    </location>
</feature>
<feature type="transmembrane region" description="Helical" evidence="8">
    <location>
        <begin position="128"/>
        <end position="150"/>
    </location>
</feature>
<comment type="caution">
    <text evidence="10">The sequence shown here is derived from an EMBL/GenBank/DDBJ whole genome shotgun (WGS) entry which is preliminary data.</text>
</comment>
<protein>
    <recommendedName>
        <fullName evidence="9">Type II secretion system protein GspF domain-containing protein</fullName>
    </recommendedName>
</protein>
<keyword evidence="6 8" id="KW-1133">Transmembrane helix</keyword>
<dbReference type="InterPro" id="IPR003004">
    <property type="entry name" value="GspF/PilC"/>
</dbReference>
<dbReference type="STRING" id="1798470.A3D55_01465"/>
<feature type="transmembrane region" description="Helical" evidence="8">
    <location>
        <begin position="26"/>
        <end position="50"/>
    </location>
</feature>
<keyword evidence="3" id="KW-1003">Cell membrane</keyword>
<evidence type="ECO:0000259" key="9">
    <source>
        <dbReference type="Pfam" id="PF00482"/>
    </source>
</evidence>
<evidence type="ECO:0000313" key="11">
    <source>
        <dbReference type="Proteomes" id="UP000178825"/>
    </source>
</evidence>
<keyword evidence="5 8" id="KW-0812">Transmembrane</keyword>
<comment type="similarity">
    <text evidence="2">Belongs to the GSP F family.</text>
</comment>
<dbReference type="PANTHER" id="PTHR30012:SF0">
    <property type="entry name" value="TYPE II SECRETION SYSTEM PROTEIN F-RELATED"/>
    <property type="match status" value="1"/>
</dbReference>
<evidence type="ECO:0000256" key="5">
    <source>
        <dbReference type="ARBA" id="ARBA00022692"/>
    </source>
</evidence>
<evidence type="ECO:0000256" key="8">
    <source>
        <dbReference type="SAM" id="Phobius"/>
    </source>
</evidence>
<keyword evidence="7 8" id="KW-0472">Membrane</keyword>
<gene>
    <name evidence="10" type="ORF">A3D55_01465</name>
</gene>
<evidence type="ECO:0000313" key="10">
    <source>
        <dbReference type="EMBL" id="OGG38210.1"/>
    </source>
</evidence>
<organism evidence="10 11">
    <name type="scientific">Candidatus Jorgensenbacteria bacterium RIFCSPHIGHO2_02_FULL_45_20</name>
    <dbReference type="NCBI Taxonomy" id="1798470"/>
    <lineage>
        <taxon>Bacteria</taxon>
        <taxon>Candidatus Joergenseniibacteriota</taxon>
    </lineage>
</organism>
<dbReference type="Pfam" id="PF00482">
    <property type="entry name" value="T2SSF"/>
    <property type="match status" value="2"/>
</dbReference>
<feature type="domain" description="Type II secretion system protein GspF" evidence="9">
    <location>
        <begin position="231"/>
        <end position="354"/>
    </location>
</feature>
<dbReference type="Proteomes" id="UP000178825">
    <property type="component" value="Unassembled WGS sequence"/>
</dbReference>
<dbReference type="InterPro" id="IPR042094">
    <property type="entry name" value="T2SS_GspF_sf"/>
</dbReference>